<feature type="coiled-coil region" evidence="4">
    <location>
        <begin position="116"/>
        <end position="153"/>
    </location>
</feature>
<evidence type="ECO:0000313" key="5">
    <source>
        <dbReference type="EMBL" id="GHP11814.1"/>
    </source>
</evidence>
<proteinExistence type="predicted"/>
<dbReference type="InterPro" id="IPR028172">
    <property type="entry name" value="FT20"/>
</dbReference>
<dbReference type="EMBL" id="BNJQ01000036">
    <property type="protein sequence ID" value="GHP11814.1"/>
    <property type="molecule type" value="Genomic_DNA"/>
</dbReference>
<dbReference type="GO" id="GO:0060271">
    <property type="term" value="P:cilium assembly"/>
    <property type="evidence" value="ECO:0007669"/>
    <property type="project" value="TreeGrafter"/>
</dbReference>
<gene>
    <name evidence="5" type="ORF">PPROV_001054100</name>
</gene>
<dbReference type="Proteomes" id="UP000660262">
    <property type="component" value="Unassembled WGS sequence"/>
</dbReference>
<evidence type="ECO:0000313" key="6">
    <source>
        <dbReference type="Proteomes" id="UP000660262"/>
    </source>
</evidence>
<dbReference type="GO" id="GO:0097730">
    <property type="term" value="C:non-motile cilium"/>
    <property type="evidence" value="ECO:0007669"/>
    <property type="project" value="TreeGrafter"/>
</dbReference>
<dbReference type="GO" id="GO:0061512">
    <property type="term" value="P:protein localization to cilium"/>
    <property type="evidence" value="ECO:0007669"/>
    <property type="project" value="TreeGrafter"/>
</dbReference>
<dbReference type="GO" id="GO:0005737">
    <property type="term" value="C:cytoplasm"/>
    <property type="evidence" value="ECO:0007669"/>
    <property type="project" value="TreeGrafter"/>
</dbReference>
<evidence type="ECO:0000256" key="3">
    <source>
        <dbReference type="ARBA" id="ARBA00023273"/>
    </source>
</evidence>
<dbReference type="GO" id="GO:0030990">
    <property type="term" value="C:intraciliary transport particle"/>
    <property type="evidence" value="ECO:0007669"/>
    <property type="project" value="TreeGrafter"/>
</dbReference>
<comment type="caution">
    <text evidence="5">The sequence shown here is derived from an EMBL/GenBank/DDBJ whole genome shotgun (WGS) entry which is preliminary data.</text>
</comment>
<evidence type="ECO:0000256" key="2">
    <source>
        <dbReference type="ARBA" id="ARBA00023054"/>
    </source>
</evidence>
<keyword evidence="2 4" id="KW-0175">Coiled coil</keyword>
<dbReference type="GO" id="GO:0097546">
    <property type="term" value="C:ciliary base"/>
    <property type="evidence" value="ECO:0007669"/>
    <property type="project" value="TreeGrafter"/>
</dbReference>
<organism evidence="5 6">
    <name type="scientific">Pycnococcus provasolii</name>
    <dbReference type="NCBI Taxonomy" id="41880"/>
    <lineage>
        <taxon>Eukaryota</taxon>
        <taxon>Viridiplantae</taxon>
        <taxon>Chlorophyta</taxon>
        <taxon>Pseudoscourfieldiophyceae</taxon>
        <taxon>Pseudoscourfieldiales</taxon>
        <taxon>Pycnococcaceae</taxon>
        <taxon>Pycnococcus</taxon>
    </lineage>
</organism>
<comment type="subcellular location">
    <subcellularLocation>
        <location evidence="1">Cell projection</location>
        <location evidence="1">Cilium</location>
    </subcellularLocation>
</comment>
<protein>
    <submittedName>
        <fullName evidence="5">Uncharacterized protein</fullName>
    </submittedName>
</protein>
<accession>A0A830HXI3</accession>
<dbReference type="PANTHER" id="PTHR31978:SF1">
    <property type="entry name" value="INTRAFLAGELLAR TRANSPORT PROTEIN 20 HOMOLOG"/>
    <property type="match status" value="1"/>
</dbReference>
<name>A0A830HXI3_9CHLO</name>
<dbReference type="OrthoDB" id="10254896at2759"/>
<sequence length="162" mass="18018">MDDSGGGGAISFDDNFHIRVLDAEKFKQTRDLQESSTAFSKKVTELSDAVSRVLTAVDTQASRIEKEKLRAVGARIKANAEADLTSTSKPADAVFVSYYDTTHKSNAHNSTQLVPGRRAKDERQLLSERREELERLNTEYESLCRVKQDQQRLIAKLSAGGQ</sequence>
<dbReference type="AlphaFoldDB" id="A0A830HXI3"/>
<keyword evidence="6" id="KW-1185">Reference proteome</keyword>
<dbReference type="Pfam" id="PF14931">
    <property type="entry name" value="IFT20"/>
    <property type="match status" value="2"/>
</dbReference>
<dbReference type="GO" id="GO:0036064">
    <property type="term" value="C:ciliary basal body"/>
    <property type="evidence" value="ECO:0007669"/>
    <property type="project" value="TreeGrafter"/>
</dbReference>
<keyword evidence="3" id="KW-0966">Cell projection</keyword>
<reference evidence="5" key="1">
    <citation type="submission" date="2020-10" db="EMBL/GenBank/DDBJ databases">
        <title>Unveiling of a novel bifunctional photoreceptor, Dualchrome1, isolated from a cosmopolitan green alga.</title>
        <authorList>
            <person name="Suzuki S."/>
            <person name="Kawachi M."/>
        </authorList>
    </citation>
    <scope>NUCLEOTIDE SEQUENCE</scope>
    <source>
        <strain evidence="5">NIES 2893</strain>
    </source>
</reference>
<evidence type="ECO:0000256" key="4">
    <source>
        <dbReference type="SAM" id="Coils"/>
    </source>
</evidence>
<evidence type="ECO:0000256" key="1">
    <source>
        <dbReference type="ARBA" id="ARBA00004138"/>
    </source>
</evidence>
<dbReference type="PANTHER" id="PTHR31978">
    <property type="entry name" value="INTRAFLAGELLAR TRANSPORT PROTEIN 20 HOMOLOG"/>
    <property type="match status" value="1"/>
</dbReference>